<feature type="region of interest" description="Disordered" evidence="1">
    <location>
        <begin position="1"/>
        <end position="43"/>
    </location>
</feature>
<proteinExistence type="predicted"/>
<organism evidence="2 3">
    <name type="scientific">Durusdinium trenchii</name>
    <dbReference type="NCBI Taxonomy" id="1381693"/>
    <lineage>
        <taxon>Eukaryota</taxon>
        <taxon>Sar</taxon>
        <taxon>Alveolata</taxon>
        <taxon>Dinophyceae</taxon>
        <taxon>Suessiales</taxon>
        <taxon>Symbiodiniaceae</taxon>
        <taxon>Durusdinium</taxon>
    </lineage>
</organism>
<evidence type="ECO:0000313" key="3">
    <source>
        <dbReference type="Proteomes" id="UP001642484"/>
    </source>
</evidence>
<sequence length="81" mass="9795">MLEAVTSLSDEERCNDRPPPKAVLGDVRRKRPPRYKKKGPKAPSEKYKKVYDFLMEQWTNDPSHRPYEKIRETIRMDRYRD</sequence>
<keyword evidence="3" id="KW-1185">Reference proteome</keyword>
<protein>
    <submittedName>
        <fullName evidence="2">Uncharacterized protein</fullName>
    </submittedName>
</protein>
<name>A0ABP0PCU0_9DINO</name>
<evidence type="ECO:0000256" key="1">
    <source>
        <dbReference type="SAM" id="MobiDB-lite"/>
    </source>
</evidence>
<dbReference type="Proteomes" id="UP001642484">
    <property type="component" value="Unassembled WGS sequence"/>
</dbReference>
<gene>
    <name evidence="2" type="ORF">CCMP2556_LOCUS36227</name>
</gene>
<comment type="caution">
    <text evidence="2">The sequence shown here is derived from an EMBL/GenBank/DDBJ whole genome shotgun (WGS) entry which is preliminary data.</text>
</comment>
<feature type="compositionally biased region" description="Basic residues" evidence="1">
    <location>
        <begin position="28"/>
        <end position="40"/>
    </location>
</feature>
<feature type="compositionally biased region" description="Basic and acidic residues" evidence="1">
    <location>
        <begin position="10"/>
        <end position="19"/>
    </location>
</feature>
<feature type="non-terminal residue" evidence="2">
    <location>
        <position position="81"/>
    </location>
</feature>
<accession>A0ABP0PCU0</accession>
<reference evidence="2 3" key="1">
    <citation type="submission" date="2024-02" db="EMBL/GenBank/DDBJ databases">
        <authorList>
            <person name="Chen Y."/>
            <person name="Shah S."/>
            <person name="Dougan E. K."/>
            <person name="Thang M."/>
            <person name="Chan C."/>
        </authorList>
    </citation>
    <scope>NUCLEOTIDE SEQUENCE [LARGE SCALE GENOMIC DNA]</scope>
</reference>
<dbReference type="EMBL" id="CAXAMN010022896">
    <property type="protein sequence ID" value="CAK9073561.1"/>
    <property type="molecule type" value="Genomic_DNA"/>
</dbReference>
<evidence type="ECO:0000313" key="2">
    <source>
        <dbReference type="EMBL" id="CAK9073561.1"/>
    </source>
</evidence>